<dbReference type="OrthoDB" id="3196285at2"/>
<dbReference type="EMBL" id="CP029190">
    <property type="protein sequence ID" value="QES47406.1"/>
    <property type="molecule type" value="Genomic_DNA"/>
</dbReference>
<dbReference type="InterPro" id="IPR042070">
    <property type="entry name" value="PucR_C-HTH_sf"/>
</dbReference>
<evidence type="ECO:0000313" key="7">
    <source>
        <dbReference type="Proteomes" id="UP000325211"/>
    </source>
</evidence>
<proteinExistence type="inferred from homology"/>
<feature type="domain" description="CdaR GGDEF-like" evidence="5">
    <location>
        <begin position="176"/>
        <end position="282"/>
    </location>
</feature>
<feature type="compositionally biased region" description="Basic and acidic residues" evidence="2">
    <location>
        <begin position="404"/>
        <end position="414"/>
    </location>
</feature>
<dbReference type="InterPro" id="IPR041522">
    <property type="entry name" value="CdaR_GGDEF"/>
</dbReference>
<feature type="region of interest" description="Disordered" evidence="2">
    <location>
        <begin position="393"/>
        <end position="414"/>
    </location>
</feature>
<dbReference type="RefSeq" id="WP_150206514.1">
    <property type="nucleotide sequence ID" value="NZ_CP029190.1"/>
</dbReference>
<organism evidence="6 7">
    <name type="scientific">Streptomyces venezuelae</name>
    <dbReference type="NCBI Taxonomy" id="54571"/>
    <lineage>
        <taxon>Bacteria</taxon>
        <taxon>Bacillati</taxon>
        <taxon>Actinomycetota</taxon>
        <taxon>Actinomycetes</taxon>
        <taxon>Kitasatosporales</taxon>
        <taxon>Streptomycetaceae</taxon>
        <taxon>Streptomyces</taxon>
    </lineage>
</organism>
<dbReference type="Pfam" id="PF17853">
    <property type="entry name" value="GGDEF_2"/>
    <property type="match status" value="1"/>
</dbReference>
<reference evidence="6 7" key="1">
    <citation type="submission" date="2018-05" db="EMBL/GenBank/DDBJ databases">
        <title>Streptomyces venezuelae.</title>
        <authorList>
            <person name="Kim W."/>
            <person name="Lee N."/>
            <person name="Cho B.-K."/>
        </authorList>
    </citation>
    <scope>NUCLEOTIDE SEQUENCE [LARGE SCALE GENOMIC DNA]</scope>
    <source>
        <strain evidence="6 7">ATCC 21782</strain>
    </source>
</reference>
<evidence type="ECO:0000259" key="3">
    <source>
        <dbReference type="Pfam" id="PF13556"/>
    </source>
</evidence>
<accession>A0A5P2CWX5</accession>
<dbReference type="InterPro" id="IPR051448">
    <property type="entry name" value="CdaR-like_regulators"/>
</dbReference>
<gene>
    <name evidence="6" type="ORF">DEJ50_05780</name>
</gene>
<dbReference type="InterPro" id="IPR025751">
    <property type="entry name" value="RsbRD_N_dom"/>
</dbReference>
<feature type="domain" description="RsbT co-antagonist protein RsbRD N-terminal" evidence="4">
    <location>
        <begin position="27"/>
        <end position="165"/>
    </location>
</feature>
<dbReference type="Pfam" id="PF14361">
    <property type="entry name" value="RsbRD_N"/>
    <property type="match status" value="1"/>
</dbReference>
<dbReference type="AlphaFoldDB" id="A0A5P2CWX5"/>
<dbReference type="Pfam" id="PF13556">
    <property type="entry name" value="HTH_30"/>
    <property type="match status" value="1"/>
</dbReference>
<evidence type="ECO:0000259" key="5">
    <source>
        <dbReference type="Pfam" id="PF17853"/>
    </source>
</evidence>
<dbReference type="PANTHER" id="PTHR33744">
    <property type="entry name" value="CARBOHYDRATE DIACID REGULATOR"/>
    <property type="match status" value="1"/>
</dbReference>
<evidence type="ECO:0000313" key="6">
    <source>
        <dbReference type="EMBL" id="QES47406.1"/>
    </source>
</evidence>
<protein>
    <submittedName>
        <fullName evidence="6">PucR family transcriptional regulator</fullName>
    </submittedName>
</protein>
<feature type="domain" description="PucR C-terminal helix-turn-helix" evidence="3">
    <location>
        <begin position="331"/>
        <end position="386"/>
    </location>
</feature>
<name>A0A5P2CWX5_STRVZ</name>
<evidence type="ECO:0000256" key="1">
    <source>
        <dbReference type="ARBA" id="ARBA00006754"/>
    </source>
</evidence>
<dbReference type="Gene3D" id="1.10.10.2840">
    <property type="entry name" value="PucR C-terminal helix-turn-helix domain"/>
    <property type="match status" value="1"/>
</dbReference>
<dbReference type="InterPro" id="IPR025736">
    <property type="entry name" value="PucR_C-HTH_dom"/>
</dbReference>
<evidence type="ECO:0000256" key="2">
    <source>
        <dbReference type="SAM" id="MobiDB-lite"/>
    </source>
</evidence>
<dbReference type="PANTHER" id="PTHR33744:SF1">
    <property type="entry name" value="DNA-BINDING TRANSCRIPTIONAL ACTIVATOR ADER"/>
    <property type="match status" value="1"/>
</dbReference>
<evidence type="ECO:0000259" key="4">
    <source>
        <dbReference type="Pfam" id="PF14361"/>
    </source>
</evidence>
<dbReference type="Proteomes" id="UP000325211">
    <property type="component" value="Chromosome"/>
</dbReference>
<comment type="similarity">
    <text evidence="1">Belongs to the CdaR family.</text>
</comment>
<sequence length="414" mass="45804">MGGQRARTDVEWSVLLGAAEVLMDRIPALTDQLIGDLVKHSPLFDLAVPRDEHWQQVSEAMHYGIEAFAARRSEPRKDLVYAEELGRRRAGQGLPLDLLLYAYRRAGRLTWEALLDIVTERDPDALPVLARTAGAMWAGIEQQAAATAEAYRTAEREMRQRSDERVQALLDALLEGEAGVELAARAAAGLDLPEQGRYAVVVLPADRRDALHRIEAVGGMRLFWRMRTERELAVVALGPCSLDDLTAELTDRCPGPGGISPVVDGLTELGRARRLAETALRTCGPEDRALVRLTDRLPTALVVRQPELAAELIASVLGPLLELDPADRAVLLDTLDAWLASEGSAGRAATRLYCHRNTVFNRLRRLEQLTSRSLSRPHDLTALTLARDAYRLSTTPPPTLFPRQTEEQDHKIRP</sequence>